<dbReference type="Proteomes" id="UP000606974">
    <property type="component" value="Unassembled WGS sequence"/>
</dbReference>
<evidence type="ECO:0000313" key="1">
    <source>
        <dbReference type="EMBL" id="KAF7502565.1"/>
    </source>
</evidence>
<protein>
    <submittedName>
        <fullName evidence="1">Uncharacterized protein</fullName>
    </submittedName>
</protein>
<gene>
    <name evidence="1" type="ORF">GJ744_005483</name>
</gene>
<dbReference type="AlphaFoldDB" id="A0A8H7AC70"/>
<dbReference type="EMBL" id="JAACFV010000238">
    <property type="protein sequence ID" value="KAF7502565.1"/>
    <property type="molecule type" value="Genomic_DNA"/>
</dbReference>
<name>A0A8H7AC70_9EURO</name>
<accession>A0A8H7AC70</accession>
<evidence type="ECO:0000313" key="2">
    <source>
        <dbReference type="Proteomes" id="UP000606974"/>
    </source>
</evidence>
<proteinExistence type="predicted"/>
<reference evidence="1" key="1">
    <citation type="submission" date="2020-02" db="EMBL/GenBank/DDBJ databases">
        <authorList>
            <person name="Palmer J.M."/>
        </authorList>
    </citation>
    <scope>NUCLEOTIDE SEQUENCE</scope>
    <source>
        <strain evidence="1">EPUS1.4</strain>
        <tissue evidence="1">Thallus</tissue>
    </source>
</reference>
<sequence length="525" mass="59012">MSHHPEALGRIRYDSRQQSWTLLAGSLAAVLTSTFTDLSLKDAAISALKRLLASKNVPLPSITLDKPLPNAQLYFPQILKAIESTKGTDYAALYLIGSYTQCLKYWISEKNETWKDFGILDELWDILRDLSFDDLSLTYLDTLFTSIILANPEGQNHYRTPQEHRDIQPTVPHPSPPEGYELVRCNDGAKGELIDLLGDQIGLFFYNPIGSNGQNESINMRIRPAGSSHQRKEGDDDELVRAFVRLGLPLDSPTRQHIADRERDEGIGVNLVQVLLKRLWRRRVVFSIGSTSRHELLQTVADQYFQTASEDGQASRPSSTLSESTARPLTIRFPPQAAERYWGESRDKVPSTDFDPFALPKRHIPGRTGILQPNVVEIPDLESAFAAFQPHPSPPVSDADIDFLITLGPQALVQPIAAFKNELCPACGRFNWPKLFARFLDSHDLFGHADRDPFVDGLRNHQTTESHTVEFDDDWWPSEAIRSYPLSFFGWVMMRRTTCALCKLIAEATSGLGQSMPQSSHVIVF</sequence>
<comment type="caution">
    <text evidence="1">The sequence shown here is derived from an EMBL/GenBank/DDBJ whole genome shotgun (WGS) entry which is preliminary data.</text>
</comment>
<keyword evidence="2" id="KW-1185">Reference proteome</keyword>
<organism evidence="1 2">
    <name type="scientific">Endocarpon pusillum</name>
    <dbReference type="NCBI Taxonomy" id="364733"/>
    <lineage>
        <taxon>Eukaryota</taxon>
        <taxon>Fungi</taxon>
        <taxon>Dikarya</taxon>
        <taxon>Ascomycota</taxon>
        <taxon>Pezizomycotina</taxon>
        <taxon>Eurotiomycetes</taxon>
        <taxon>Chaetothyriomycetidae</taxon>
        <taxon>Verrucariales</taxon>
        <taxon>Verrucariaceae</taxon>
        <taxon>Endocarpon</taxon>
    </lineage>
</organism>